<dbReference type="EMBL" id="MT143207">
    <property type="protein sequence ID" value="QJA94146.1"/>
    <property type="molecule type" value="Genomic_DNA"/>
</dbReference>
<accession>A0A6M3LG31</accession>
<organism evidence="1">
    <name type="scientific">viral metagenome</name>
    <dbReference type="NCBI Taxonomy" id="1070528"/>
    <lineage>
        <taxon>unclassified sequences</taxon>
        <taxon>metagenomes</taxon>
        <taxon>organismal metagenomes</taxon>
    </lineage>
</organism>
<reference evidence="1" key="1">
    <citation type="submission" date="2020-03" db="EMBL/GenBank/DDBJ databases">
        <title>The deep terrestrial virosphere.</title>
        <authorList>
            <person name="Holmfeldt K."/>
            <person name="Nilsson E."/>
            <person name="Simone D."/>
            <person name="Lopez-Fernandez M."/>
            <person name="Wu X."/>
            <person name="de Brujin I."/>
            <person name="Lundin D."/>
            <person name="Andersson A."/>
            <person name="Bertilsson S."/>
            <person name="Dopson M."/>
        </authorList>
    </citation>
    <scope>NUCLEOTIDE SEQUENCE</scope>
    <source>
        <strain evidence="1">MM415B03960</strain>
    </source>
</reference>
<protein>
    <submittedName>
        <fullName evidence="1">Uncharacterized protein</fullName>
    </submittedName>
</protein>
<proteinExistence type="predicted"/>
<evidence type="ECO:0000313" key="1">
    <source>
        <dbReference type="EMBL" id="QJA94146.1"/>
    </source>
</evidence>
<sequence length="58" mass="6697">MDKDYIKQQIQEITTQEQIAFANWQRLQGARAFAQGVLAELEKDDPKPEDVAIQKDVH</sequence>
<gene>
    <name evidence="1" type="ORF">MM415B03960_0004</name>
</gene>
<name>A0A6M3LG31_9ZZZZ</name>
<dbReference type="AlphaFoldDB" id="A0A6M3LG31"/>